<dbReference type="SUPFAM" id="SSF48179">
    <property type="entry name" value="6-phosphogluconate dehydrogenase C-terminal domain-like"/>
    <property type="match status" value="1"/>
</dbReference>
<keyword evidence="3 7" id="KW-0560">Oxidoreductase</keyword>
<evidence type="ECO:0000313" key="12">
    <source>
        <dbReference type="Proteomes" id="UP001560573"/>
    </source>
</evidence>
<dbReference type="EMBL" id="JAULBC010000012">
    <property type="protein sequence ID" value="MEX6690997.1"/>
    <property type="molecule type" value="Genomic_DNA"/>
</dbReference>
<dbReference type="Gene3D" id="1.10.1040.10">
    <property type="entry name" value="N-(1-d-carboxylethyl)-l-norvaline Dehydrogenase, domain 2"/>
    <property type="match status" value="1"/>
</dbReference>
<dbReference type="Gene3D" id="3.40.50.720">
    <property type="entry name" value="NAD(P)-binding Rossmann-like Domain"/>
    <property type="match status" value="1"/>
</dbReference>
<dbReference type="Pfam" id="PF01210">
    <property type="entry name" value="NAD_Gly3P_dh_N"/>
    <property type="match status" value="1"/>
</dbReference>
<keyword evidence="4" id="KW-0443">Lipid metabolism</keyword>
<feature type="domain" description="Glycerol-3-phosphate dehydrogenase NAD-dependent N-terminal" evidence="9">
    <location>
        <begin position="5"/>
        <end position="162"/>
    </location>
</feature>
<dbReference type="InterPro" id="IPR013328">
    <property type="entry name" value="6PGD_dom2"/>
</dbReference>
<feature type="domain" description="Glycerol-3-phosphate dehydrogenase NAD-dependent C-terminal" evidence="10">
    <location>
        <begin position="183"/>
        <end position="320"/>
    </location>
</feature>
<dbReference type="RefSeq" id="WP_369332413.1">
    <property type="nucleotide sequence ID" value="NZ_JAULBC010000012.1"/>
</dbReference>
<keyword evidence="2" id="KW-0444">Lipid biosynthesis</keyword>
<comment type="catalytic activity">
    <reaction evidence="8">
        <text>sn-glycerol 3-phosphate + NADP(+) = dihydroxyacetone phosphate + NADPH + H(+)</text>
        <dbReference type="Rhea" id="RHEA:11096"/>
        <dbReference type="ChEBI" id="CHEBI:15378"/>
        <dbReference type="ChEBI" id="CHEBI:57597"/>
        <dbReference type="ChEBI" id="CHEBI:57642"/>
        <dbReference type="ChEBI" id="CHEBI:57783"/>
        <dbReference type="ChEBI" id="CHEBI:58349"/>
        <dbReference type="EC" id="1.1.1.94"/>
    </reaction>
</comment>
<dbReference type="InterPro" id="IPR011128">
    <property type="entry name" value="G3P_DH_NAD-dep_N"/>
</dbReference>
<evidence type="ECO:0000256" key="8">
    <source>
        <dbReference type="RuleBase" id="RU000439"/>
    </source>
</evidence>
<evidence type="ECO:0000256" key="6">
    <source>
        <dbReference type="ARBA" id="ARBA00023264"/>
    </source>
</evidence>
<sequence>MLKQLAVIGSGSWATALVKIFAESGCPVSWHVRDAEQADFIKSNGRNPRYLSFAELDLEYIMPSTSLKDVVQEAQWVVFAVPASYLSYYIQDLEPEWMADKQIAVSIKGFVPGTGLIPGVYLKKMLAPDDAGDVMVLAGPCHAEEIAKGQDTYLTIAGSNPEHVHQLAATIKTPYMHVVENNDPLGVEYAAICKNIVGIASGIANGLHYGDNFQSVLICNAMRETSRLLQYIDARERDMFDSAYFGDMLVTAYSDFSRNRTLGKLVGRGMQAGKALEQMEMVAEGYQASLEMAALLQQSCLRLPILHGVYRILHQHANPYHEFKLLEKLLR</sequence>
<dbReference type="InterPro" id="IPR036291">
    <property type="entry name" value="NAD(P)-bd_dom_sf"/>
</dbReference>
<keyword evidence="7" id="KW-0520">NAD</keyword>
<evidence type="ECO:0000256" key="4">
    <source>
        <dbReference type="ARBA" id="ARBA00023098"/>
    </source>
</evidence>
<evidence type="ECO:0000256" key="5">
    <source>
        <dbReference type="ARBA" id="ARBA00023209"/>
    </source>
</evidence>
<dbReference type="SUPFAM" id="SSF51735">
    <property type="entry name" value="NAD(P)-binding Rossmann-fold domains"/>
    <property type="match status" value="1"/>
</dbReference>
<evidence type="ECO:0000259" key="9">
    <source>
        <dbReference type="Pfam" id="PF01210"/>
    </source>
</evidence>
<name>A0ABV3ZMF4_9BACT</name>
<dbReference type="EC" id="1.1.1.94" evidence="8"/>
<organism evidence="11 12">
    <name type="scientific">Danxiaibacter flavus</name>
    <dbReference type="NCBI Taxonomy" id="3049108"/>
    <lineage>
        <taxon>Bacteria</taxon>
        <taxon>Pseudomonadati</taxon>
        <taxon>Bacteroidota</taxon>
        <taxon>Chitinophagia</taxon>
        <taxon>Chitinophagales</taxon>
        <taxon>Chitinophagaceae</taxon>
        <taxon>Danxiaibacter</taxon>
    </lineage>
</organism>
<proteinExistence type="inferred from homology"/>
<dbReference type="InterPro" id="IPR006168">
    <property type="entry name" value="G3P_DH_NAD-dep"/>
</dbReference>
<protein>
    <recommendedName>
        <fullName evidence="8">Glycerol-3-phosphate dehydrogenase</fullName>
        <ecNumber evidence="8">1.1.1.94</ecNumber>
    </recommendedName>
</protein>
<accession>A0ABV3ZMF4</accession>
<evidence type="ECO:0000313" key="11">
    <source>
        <dbReference type="EMBL" id="MEX6690997.1"/>
    </source>
</evidence>
<dbReference type="PROSITE" id="PS00957">
    <property type="entry name" value="NAD_G3PDH"/>
    <property type="match status" value="1"/>
</dbReference>
<reference evidence="11 12" key="1">
    <citation type="submission" date="2023-07" db="EMBL/GenBank/DDBJ databases">
        <authorList>
            <person name="Lian W.-H."/>
        </authorList>
    </citation>
    <scope>NUCLEOTIDE SEQUENCE [LARGE SCALE GENOMIC DNA]</scope>
    <source>
        <strain evidence="11 12">SYSU DXS3180</strain>
    </source>
</reference>
<comment type="caution">
    <text evidence="11">The sequence shown here is derived from an EMBL/GenBank/DDBJ whole genome shotgun (WGS) entry which is preliminary data.</text>
</comment>
<comment type="similarity">
    <text evidence="1 7">Belongs to the NAD-dependent glycerol-3-phosphate dehydrogenase family.</text>
</comment>
<dbReference type="Proteomes" id="UP001560573">
    <property type="component" value="Unassembled WGS sequence"/>
</dbReference>
<evidence type="ECO:0000256" key="3">
    <source>
        <dbReference type="ARBA" id="ARBA00023002"/>
    </source>
</evidence>
<keyword evidence="12" id="KW-1185">Reference proteome</keyword>
<dbReference type="PANTHER" id="PTHR11728">
    <property type="entry name" value="GLYCEROL-3-PHOSPHATE DEHYDROGENASE"/>
    <property type="match status" value="1"/>
</dbReference>
<keyword evidence="6" id="KW-1208">Phospholipid metabolism</keyword>
<dbReference type="InterPro" id="IPR006109">
    <property type="entry name" value="G3P_DH_NAD-dep_C"/>
</dbReference>
<evidence type="ECO:0000256" key="1">
    <source>
        <dbReference type="ARBA" id="ARBA00011009"/>
    </source>
</evidence>
<evidence type="ECO:0000256" key="7">
    <source>
        <dbReference type="RuleBase" id="RU000437"/>
    </source>
</evidence>
<dbReference type="PANTHER" id="PTHR11728:SF1">
    <property type="entry name" value="GLYCEROL-3-PHOSPHATE DEHYDROGENASE [NAD(+)] 2, CHLOROPLASTIC"/>
    <property type="match status" value="1"/>
</dbReference>
<evidence type="ECO:0000256" key="2">
    <source>
        <dbReference type="ARBA" id="ARBA00022516"/>
    </source>
</evidence>
<dbReference type="Pfam" id="PF07479">
    <property type="entry name" value="NAD_Gly3P_dh_C"/>
    <property type="match status" value="1"/>
</dbReference>
<dbReference type="InterPro" id="IPR008927">
    <property type="entry name" value="6-PGluconate_DH-like_C_sf"/>
</dbReference>
<dbReference type="PIRSF" id="PIRSF000114">
    <property type="entry name" value="Glycerol-3-P_dh"/>
    <property type="match status" value="1"/>
</dbReference>
<evidence type="ECO:0000259" key="10">
    <source>
        <dbReference type="Pfam" id="PF07479"/>
    </source>
</evidence>
<dbReference type="PRINTS" id="PR00077">
    <property type="entry name" value="GPDHDRGNASE"/>
</dbReference>
<keyword evidence="5" id="KW-0594">Phospholipid biosynthesis</keyword>
<gene>
    <name evidence="11" type="ORF">QTN47_26040</name>
</gene>